<evidence type="ECO:0008006" key="3">
    <source>
        <dbReference type="Google" id="ProtNLM"/>
    </source>
</evidence>
<protein>
    <recommendedName>
        <fullName evidence="3">SlyX protein</fullName>
    </recommendedName>
</protein>
<dbReference type="RefSeq" id="WP_313976870.1">
    <property type="nucleotide sequence ID" value="NZ_JASJOS010000003.1"/>
</dbReference>
<proteinExistence type="predicted"/>
<organism evidence="1 2">
    <name type="scientific">Xanthocytophaga flava</name>
    <dbReference type="NCBI Taxonomy" id="3048013"/>
    <lineage>
        <taxon>Bacteria</taxon>
        <taxon>Pseudomonadati</taxon>
        <taxon>Bacteroidota</taxon>
        <taxon>Cytophagia</taxon>
        <taxon>Cytophagales</taxon>
        <taxon>Rhodocytophagaceae</taxon>
        <taxon>Xanthocytophaga</taxon>
    </lineage>
</organism>
<gene>
    <name evidence="1" type="ORF">QNI16_07365</name>
</gene>
<evidence type="ECO:0000313" key="2">
    <source>
        <dbReference type="Proteomes" id="UP001241110"/>
    </source>
</evidence>
<comment type="caution">
    <text evidence="1">The sequence shown here is derived from an EMBL/GenBank/DDBJ whole genome shotgun (WGS) entry which is preliminary data.</text>
</comment>
<name>A0AAE3QMZ1_9BACT</name>
<reference evidence="1" key="1">
    <citation type="submission" date="2023-05" db="EMBL/GenBank/DDBJ databases">
        <authorList>
            <person name="Zhang X."/>
        </authorList>
    </citation>
    <scope>NUCLEOTIDE SEQUENCE</scope>
    <source>
        <strain evidence="1">YF14B1</strain>
    </source>
</reference>
<dbReference type="AlphaFoldDB" id="A0AAE3QMZ1"/>
<accession>A0AAE3QMZ1</accession>
<dbReference type="Proteomes" id="UP001241110">
    <property type="component" value="Unassembled WGS sequence"/>
</dbReference>
<evidence type="ECO:0000313" key="1">
    <source>
        <dbReference type="EMBL" id="MDJ1480298.1"/>
    </source>
</evidence>
<dbReference type="EMBL" id="JASJOS010000003">
    <property type="protein sequence ID" value="MDJ1480298.1"/>
    <property type="molecule type" value="Genomic_DNA"/>
</dbReference>
<sequence>MNEEKLNSLLSQIDELQQIVQTQQELILYLMKDIQELKAQLIKTVQTNEKDSL</sequence>